<comment type="caution">
    <text evidence="1">The sequence shown here is derived from an EMBL/GenBank/DDBJ whole genome shotgun (WGS) entry which is preliminary data.</text>
</comment>
<name>A0A0F9P5U8_9ZZZZ</name>
<reference evidence="1" key="1">
    <citation type="journal article" date="2015" name="Nature">
        <title>Complex archaea that bridge the gap between prokaryotes and eukaryotes.</title>
        <authorList>
            <person name="Spang A."/>
            <person name="Saw J.H."/>
            <person name="Jorgensen S.L."/>
            <person name="Zaremba-Niedzwiedzka K."/>
            <person name="Martijn J."/>
            <person name="Lind A.E."/>
            <person name="van Eijk R."/>
            <person name="Schleper C."/>
            <person name="Guy L."/>
            <person name="Ettema T.J."/>
        </authorList>
    </citation>
    <scope>NUCLEOTIDE SEQUENCE</scope>
</reference>
<proteinExistence type="predicted"/>
<dbReference type="AlphaFoldDB" id="A0A0F9P5U8"/>
<accession>A0A0F9P5U8</accession>
<protein>
    <submittedName>
        <fullName evidence="1">Uncharacterized protein</fullName>
    </submittedName>
</protein>
<dbReference type="EMBL" id="LAZR01005884">
    <property type="protein sequence ID" value="KKM96420.1"/>
    <property type="molecule type" value="Genomic_DNA"/>
</dbReference>
<evidence type="ECO:0000313" key="1">
    <source>
        <dbReference type="EMBL" id="KKM96420.1"/>
    </source>
</evidence>
<gene>
    <name evidence="1" type="ORF">LCGC14_1178250</name>
</gene>
<sequence length="37" mass="4117">MGSDFDVLSDPADYLSLFALDKMTKILSSEKSFPSFL</sequence>
<organism evidence="1">
    <name type="scientific">marine sediment metagenome</name>
    <dbReference type="NCBI Taxonomy" id="412755"/>
    <lineage>
        <taxon>unclassified sequences</taxon>
        <taxon>metagenomes</taxon>
        <taxon>ecological metagenomes</taxon>
    </lineage>
</organism>